<comment type="cofactor">
    <cofactor evidence="1">
        <name>Mg(2+)</name>
        <dbReference type="ChEBI" id="CHEBI:18420"/>
    </cofactor>
</comment>
<protein>
    <recommendedName>
        <fullName evidence="1">ATP-dependent DNA helicase</fullName>
        <ecNumber evidence="1">5.6.2.3</ecNumber>
    </recommendedName>
</protein>
<dbReference type="EMBL" id="UZAH01030102">
    <property type="protein sequence ID" value="VDP09269.1"/>
    <property type="molecule type" value="Genomic_DNA"/>
</dbReference>
<dbReference type="EC" id="5.6.2.3" evidence="1"/>
<keyword evidence="4" id="KW-1185">Reference proteome</keyword>
<comment type="catalytic activity">
    <reaction evidence="1">
        <text>ATP + H2O = ADP + phosphate + H(+)</text>
        <dbReference type="Rhea" id="RHEA:13065"/>
        <dbReference type="ChEBI" id="CHEBI:15377"/>
        <dbReference type="ChEBI" id="CHEBI:15378"/>
        <dbReference type="ChEBI" id="CHEBI:30616"/>
        <dbReference type="ChEBI" id="CHEBI:43474"/>
        <dbReference type="ChEBI" id="CHEBI:456216"/>
        <dbReference type="EC" id="5.6.2.3"/>
    </reaction>
</comment>
<keyword evidence="1" id="KW-0547">Nucleotide-binding</keyword>
<reference evidence="3 4" key="1">
    <citation type="submission" date="2018-11" db="EMBL/GenBank/DDBJ databases">
        <authorList>
            <consortium name="Pathogen Informatics"/>
        </authorList>
    </citation>
    <scope>NUCLEOTIDE SEQUENCE [LARGE SCALE GENOMIC DNA]</scope>
</reference>
<keyword evidence="1" id="KW-0227">DNA damage</keyword>
<dbReference type="PANTHER" id="PTHR10492:SF57">
    <property type="entry name" value="ATP-DEPENDENT DNA HELICASE"/>
    <property type="match status" value="1"/>
</dbReference>
<dbReference type="GO" id="GO:0006281">
    <property type="term" value="P:DNA repair"/>
    <property type="evidence" value="ECO:0007669"/>
    <property type="project" value="UniProtKB-KW"/>
</dbReference>
<evidence type="ECO:0000259" key="2">
    <source>
        <dbReference type="Pfam" id="PF05970"/>
    </source>
</evidence>
<organism evidence="4 5">
    <name type="scientific">Heligmosomoides polygyrus</name>
    <name type="common">Parasitic roundworm</name>
    <dbReference type="NCBI Taxonomy" id="6339"/>
    <lineage>
        <taxon>Eukaryota</taxon>
        <taxon>Metazoa</taxon>
        <taxon>Ecdysozoa</taxon>
        <taxon>Nematoda</taxon>
        <taxon>Chromadorea</taxon>
        <taxon>Rhabditida</taxon>
        <taxon>Rhabditina</taxon>
        <taxon>Rhabditomorpha</taxon>
        <taxon>Strongyloidea</taxon>
        <taxon>Heligmosomidae</taxon>
        <taxon>Heligmosomoides</taxon>
    </lineage>
</organism>
<keyword evidence="1" id="KW-0234">DNA repair</keyword>
<dbReference type="WBParaSite" id="HPBE_0001757701-mRNA-1">
    <property type="protein sequence ID" value="HPBE_0001757701-mRNA-1"/>
    <property type="gene ID" value="HPBE_0001757701"/>
</dbReference>
<evidence type="ECO:0000256" key="1">
    <source>
        <dbReference type="RuleBase" id="RU363044"/>
    </source>
</evidence>
<keyword evidence="1" id="KW-0347">Helicase</keyword>
<gene>
    <name evidence="3" type="ORF">HPBE_LOCUS17576</name>
</gene>
<keyword evidence="1" id="KW-0233">DNA recombination</keyword>
<accession>A0A183G747</accession>
<dbReference type="PANTHER" id="PTHR10492">
    <property type="match status" value="1"/>
</dbReference>
<proteinExistence type="inferred from homology"/>
<dbReference type="GO" id="GO:0043139">
    <property type="term" value="F:5'-3' DNA helicase activity"/>
    <property type="evidence" value="ECO:0007669"/>
    <property type="project" value="UniProtKB-EC"/>
</dbReference>
<dbReference type="InterPro" id="IPR010285">
    <property type="entry name" value="DNA_helicase_pif1-like_DEAD"/>
</dbReference>
<dbReference type="Proteomes" id="UP000050761">
    <property type="component" value="Unassembled WGS sequence"/>
</dbReference>
<dbReference type="SUPFAM" id="SSF52540">
    <property type="entry name" value="P-loop containing nucleoside triphosphate hydrolases"/>
    <property type="match status" value="1"/>
</dbReference>
<evidence type="ECO:0000313" key="4">
    <source>
        <dbReference type="Proteomes" id="UP000050761"/>
    </source>
</evidence>
<dbReference type="GO" id="GO:0016787">
    <property type="term" value="F:hydrolase activity"/>
    <property type="evidence" value="ECO:0007669"/>
    <property type="project" value="UniProtKB-KW"/>
</dbReference>
<name>A0A183G747_HELPZ</name>
<feature type="domain" description="DNA helicase Pif1-like DEAD-box helicase" evidence="2">
    <location>
        <begin position="40"/>
        <end position="238"/>
    </location>
</feature>
<dbReference type="Gene3D" id="3.40.50.300">
    <property type="entry name" value="P-loop containing nucleotide triphosphate hydrolases"/>
    <property type="match status" value="1"/>
</dbReference>
<comment type="similarity">
    <text evidence="1">Belongs to the helicase family.</text>
</comment>
<dbReference type="GO" id="GO:0005524">
    <property type="term" value="F:ATP binding"/>
    <property type="evidence" value="ECO:0007669"/>
    <property type="project" value="UniProtKB-KW"/>
</dbReference>
<dbReference type="GO" id="GO:0000723">
    <property type="term" value="P:telomere maintenance"/>
    <property type="evidence" value="ECO:0007669"/>
    <property type="project" value="InterPro"/>
</dbReference>
<dbReference type="AlphaFoldDB" id="A0A183G747"/>
<dbReference type="OrthoDB" id="10056572at2759"/>
<dbReference type="GO" id="GO:0006310">
    <property type="term" value="P:DNA recombination"/>
    <property type="evidence" value="ECO:0007669"/>
    <property type="project" value="UniProtKB-KW"/>
</dbReference>
<evidence type="ECO:0000313" key="5">
    <source>
        <dbReference type="WBParaSite" id="HPBE_0001757701-mRNA-1"/>
    </source>
</evidence>
<keyword evidence="1" id="KW-0067">ATP-binding</keyword>
<accession>A0A3P8EAK1</accession>
<keyword evidence="1" id="KW-0378">Hydrolase</keyword>
<evidence type="ECO:0000313" key="3">
    <source>
        <dbReference type="EMBL" id="VDP09269.1"/>
    </source>
</evidence>
<reference evidence="5" key="2">
    <citation type="submission" date="2019-09" db="UniProtKB">
        <authorList>
            <consortium name="WormBaseParasite"/>
        </authorList>
    </citation>
    <scope>IDENTIFICATION</scope>
</reference>
<sequence length="313" mass="35397">MGKDLTTVIRPPVEQRPVTPAQHVDYEYHNRRGREKYGTLNTQQKAAADAIMDGVDLSQSRYIFIDGPGGSGKTYLYNTIVDFVIGRGKRIACVAWTGIAANLLPDGRTVNSFFKLNIADRNRSSTLRRQQKEARDLQATDVIIWDEISMAPKVALEAVDSLLKNIMQNELPSGGKVFVIVGDFRQILPVVEHGQRQDIVDACVQKSGLWTLFQVYLLETNMRVEDDERNWHQHLLEIGSGIRNDADSRIDIDPDMLYDGDIVAEIFGQDLNQNAALQFNECAILALKNAHVERINDEILRRLIVLRPEDERV</sequence>
<dbReference type="InterPro" id="IPR027417">
    <property type="entry name" value="P-loop_NTPase"/>
</dbReference>
<dbReference type="Pfam" id="PF05970">
    <property type="entry name" value="PIF1"/>
    <property type="match status" value="1"/>
</dbReference>